<protein>
    <submittedName>
        <fullName evidence="1">Uncharacterized protein</fullName>
    </submittedName>
</protein>
<organism evidence="1 2">
    <name type="scientific">candidate division MSBL1 archaeon SCGC-AAA382A20</name>
    <dbReference type="NCBI Taxonomy" id="1698280"/>
    <lineage>
        <taxon>Archaea</taxon>
        <taxon>Methanobacteriati</taxon>
        <taxon>Methanobacteriota</taxon>
        <taxon>candidate division MSBL1</taxon>
    </lineage>
</organism>
<dbReference type="AlphaFoldDB" id="A0A133VHB6"/>
<name>A0A133VHB6_9EURY</name>
<dbReference type="Proteomes" id="UP000070263">
    <property type="component" value="Unassembled WGS sequence"/>
</dbReference>
<keyword evidence="2" id="KW-1185">Reference proteome</keyword>
<gene>
    <name evidence="1" type="ORF">AKJ51_04740</name>
</gene>
<reference evidence="1 2" key="1">
    <citation type="journal article" date="2016" name="Sci. Rep.">
        <title>Metabolic traits of an uncultured archaeal lineage -MSBL1- from brine pools of the Red Sea.</title>
        <authorList>
            <person name="Mwirichia R."/>
            <person name="Alam I."/>
            <person name="Rashid M."/>
            <person name="Vinu M."/>
            <person name="Ba-Alawi W."/>
            <person name="Anthony Kamau A."/>
            <person name="Kamanda Ngugi D."/>
            <person name="Goker M."/>
            <person name="Klenk H.P."/>
            <person name="Bajic V."/>
            <person name="Stingl U."/>
        </authorList>
    </citation>
    <scope>NUCLEOTIDE SEQUENCE [LARGE SCALE GENOMIC DNA]</scope>
    <source>
        <strain evidence="1">SCGC-AAA382A20</strain>
    </source>
</reference>
<comment type="caution">
    <text evidence="1">The sequence shown here is derived from an EMBL/GenBank/DDBJ whole genome shotgun (WGS) entry which is preliminary data.</text>
</comment>
<accession>A0A133VHB6</accession>
<evidence type="ECO:0000313" key="2">
    <source>
        <dbReference type="Proteomes" id="UP000070263"/>
    </source>
</evidence>
<evidence type="ECO:0000313" key="1">
    <source>
        <dbReference type="EMBL" id="KXB05810.1"/>
    </source>
</evidence>
<sequence>MLHAEKSLKCECGGTPYAEWYGDTLNLQCPLCHRGIVVVKKRSEDMEDLVNRIVEGTVFSMISRGNKDILAGTLP</sequence>
<dbReference type="EMBL" id="LHYE01000077">
    <property type="protein sequence ID" value="KXB05810.1"/>
    <property type="molecule type" value="Genomic_DNA"/>
</dbReference>
<proteinExistence type="predicted"/>